<dbReference type="Proteomes" id="UP001152797">
    <property type="component" value="Unassembled WGS sequence"/>
</dbReference>
<gene>
    <name evidence="2" type="ORF">C1SCF055_LOCUS21295</name>
</gene>
<dbReference type="EMBL" id="CAMXCT020001980">
    <property type="protein sequence ID" value="CAL1148036.1"/>
    <property type="molecule type" value="Genomic_DNA"/>
</dbReference>
<evidence type="ECO:0000313" key="2">
    <source>
        <dbReference type="EMBL" id="CAI3994661.1"/>
    </source>
</evidence>
<evidence type="ECO:0000313" key="3">
    <source>
        <dbReference type="EMBL" id="CAL4781973.1"/>
    </source>
</evidence>
<dbReference type="AlphaFoldDB" id="A0A9P1CQV7"/>
<reference evidence="2" key="1">
    <citation type="submission" date="2022-10" db="EMBL/GenBank/DDBJ databases">
        <authorList>
            <person name="Chen Y."/>
            <person name="Dougan E. K."/>
            <person name="Chan C."/>
            <person name="Rhodes N."/>
            <person name="Thang M."/>
        </authorList>
    </citation>
    <scope>NUCLEOTIDE SEQUENCE</scope>
</reference>
<proteinExistence type="predicted"/>
<keyword evidence="1" id="KW-0812">Transmembrane</keyword>
<name>A0A9P1CQV7_9DINO</name>
<keyword evidence="4" id="KW-1185">Reference proteome</keyword>
<sequence>MASIEEFIAALSANHPDDAEDLAEASKVLQKQKINTLERLAKLTDSQWQRLGLALGIEALLREAASEAALEPHAGKPTVVSLEDPTCWDGVFTKDLCCDKRYGPKGNEGCWDPVHTFERCCGVEEDCRVSEEFNPEKCCDLVKSDRGDEACWSGAQTFEHCCGGNRTPRVTGEPPLEKLPTFGEGCWDAERLVTFGRCCGGTAFEDVCWTGDFSYDRCCIGLGPIQRYFMDLPKEHDMVRCVREGLEGPSKAKANITYEECSGKYLYVSAVSYRYAEVVAMHDFWWQRPQDEKMDRIGPEVTAPEWLSHAGEVCVPKICSEAAVAGWFASMVDIGQFYIQPSYRELNDSHVRVSPLTARERPYPSFRGSWLTFRPQADALLRKEQNIQQYFEFVLTEKLSLRQLELSAKTQGVLLALTLPTILATLLSLGLEVVRPLALQTSWKALGAPRQRYFDLFRVVITSFVIAQHVKDHYLFPKDHTSSPFGYMLSTVEAFPENALVVLLMVFLVLRRLDTHPPAVHGIFSWLGHLISYALRRWALILSVVGIWLYIYLAVIIEEIPLPNIGKSRFLYIWFWRHRLSCAQSKHWIPTIFLAHEVLHAKPTPCHNINIFEAIFQIDVLLTAVLVLLPRRLSALLSALTFIPLARCGSVPDDGPPARSIDYLPVGLLTVAIANGLPKAATLAQWRWPIRWILWLLAVASYGCFGLLTAETEADLQVRRLGRDLGVPIWVLREVPALLGTVLVLRLLDAQPSPLGHGWSPLSALGRLCGQINITHLFVLQIHRGFATGMDGITTDDIFLPPSPSLFLWLWAGLFVCSVGVATILFLFVEGPVQALLGRRDGGRGAINGTSNGHVVNGHRR</sequence>
<evidence type="ECO:0000256" key="1">
    <source>
        <dbReference type="SAM" id="Phobius"/>
    </source>
</evidence>
<protein>
    <submittedName>
        <fullName evidence="2">Uncharacterized protein</fullName>
    </submittedName>
</protein>
<reference evidence="3 4" key="2">
    <citation type="submission" date="2024-05" db="EMBL/GenBank/DDBJ databases">
        <authorList>
            <person name="Chen Y."/>
            <person name="Shah S."/>
            <person name="Dougan E. K."/>
            <person name="Thang M."/>
            <person name="Chan C."/>
        </authorList>
    </citation>
    <scope>NUCLEOTIDE SEQUENCE [LARGE SCALE GENOMIC DNA]</scope>
</reference>
<keyword evidence="1" id="KW-0472">Membrane</keyword>
<feature type="transmembrane region" description="Helical" evidence="1">
    <location>
        <begin position="692"/>
        <end position="710"/>
    </location>
</feature>
<organism evidence="2">
    <name type="scientific">Cladocopium goreaui</name>
    <dbReference type="NCBI Taxonomy" id="2562237"/>
    <lineage>
        <taxon>Eukaryota</taxon>
        <taxon>Sar</taxon>
        <taxon>Alveolata</taxon>
        <taxon>Dinophyceae</taxon>
        <taxon>Suessiales</taxon>
        <taxon>Symbiodiniaceae</taxon>
        <taxon>Cladocopium</taxon>
    </lineage>
</organism>
<evidence type="ECO:0000313" key="4">
    <source>
        <dbReference type="Proteomes" id="UP001152797"/>
    </source>
</evidence>
<dbReference type="OrthoDB" id="421325at2759"/>
<dbReference type="EMBL" id="CAMXCT030001980">
    <property type="protein sequence ID" value="CAL4781973.1"/>
    <property type="molecule type" value="Genomic_DNA"/>
</dbReference>
<comment type="caution">
    <text evidence="2">The sequence shown here is derived from an EMBL/GenBank/DDBJ whole genome shotgun (WGS) entry which is preliminary data.</text>
</comment>
<accession>A0A9P1CQV7</accession>
<feature type="transmembrane region" description="Helical" evidence="1">
    <location>
        <begin position="806"/>
        <end position="829"/>
    </location>
</feature>
<keyword evidence="1" id="KW-1133">Transmembrane helix</keyword>
<dbReference type="EMBL" id="CAMXCT010001980">
    <property type="protein sequence ID" value="CAI3994661.1"/>
    <property type="molecule type" value="Genomic_DNA"/>
</dbReference>
<feature type="transmembrane region" description="Helical" evidence="1">
    <location>
        <begin position="538"/>
        <end position="557"/>
    </location>
</feature>